<keyword evidence="5" id="KW-0573">Peptidoglycan synthesis</keyword>
<evidence type="ECO:0000313" key="10">
    <source>
        <dbReference type="EMBL" id="KKU17670.1"/>
    </source>
</evidence>
<dbReference type="InterPro" id="IPR012338">
    <property type="entry name" value="Beta-lactam/transpept-like"/>
</dbReference>
<dbReference type="GO" id="GO:0008360">
    <property type="term" value="P:regulation of cell shape"/>
    <property type="evidence" value="ECO:0007669"/>
    <property type="project" value="UniProtKB-KW"/>
</dbReference>
<dbReference type="Proteomes" id="UP000034922">
    <property type="component" value="Unassembled WGS sequence"/>
</dbReference>
<evidence type="ECO:0000256" key="2">
    <source>
        <dbReference type="ARBA" id="ARBA00022729"/>
    </source>
</evidence>
<feature type="active site" description="Acyl-ester intermediate" evidence="7">
    <location>
        <position position="91"/>
    </location>
</feature>
<dbReference type="InterPro" id="IPR018044">
    <property type="entry name" value="Peptidase_S11"/>
</dbReference>
<evidence type="ECO:0000256" key="1">
    <source>
        <dbReference type="ARBA" id="ARBA00007164"/>
    </source>
</evidence>
<evidence type="ECO:0000313" key="11">
    <source>
        <dbReference type="Proteomes" id="UP000034922"/>
    </source>
</evidence>
<dbReference type="EMBL" id="LCLM01000003">
    <property type="protein sequence ID" value="KKU17670.1"/>
    <property type="molecule type" value="Genomic_DNA"/>
</dbReference>
<name>A0A0G1R9V8_9BACT</name>
<protein>
    <submittedName>
        <fullName evidence="10">D-Ala-D-Ala carboxypeptidase</fullName>
    </submittedName>
</protein>
<evidence type="ECO:0000256" key="3">
    <source>
        <dbReference type="ARBA" id="ARBA00022801"/>
    </source>
</evidence>
<dbReference type="GO" id="GO:0006508">
    <property type="term" value="P:proteolysis"/>
    <property type="evidence" value="ECO:0007669"/>
    <property type="project" value="InterPro"/>
</dbReference>
<comment type="similarity">
    <text evidence="1 8">Belongs to the peptidase S11 family.</text>
</comment>
<evidence type="ECO:0000256" key="5">
    <source>
        <dbReference type="ARBA" id="ARBA00022984"/>
    </source>
</evidence>
<dbReference type="InterPro" id="IPR001967">
    <property type="entry name" value="Peptidase_S11_N"/>
</dbReference>
<evidence type="ECO:0000256" key="6">
    <source>
        <dbReference type="ARBA" id="ARBA00023316"/>
    </source>
</evidence>
<keyword evidence="10" id="KW-0645">Protease</keyword>
<dbReference type="PRINTS" id="PR00725">
    <property type="entry name" value="DADACBPTASE1"/>
</dbReference>
<evidence type="ECO:0000256" key="8">
    <source>
        <dbReference type="RuleBase" id="RU004016"/>
    </source>
</evidence>
<dbReference type="GO" id="GO:0071555">
    <property type="term" value="P:cell wall organization"/>
    <property type="evidence" value="ECO:0007669"/>
    <property type="project" value="UniProtKB-KW"/>
</dbReference>
<feature type="active site" description="Proton acceptor" evidence="7">
    <location>
        <position position="94"/>
    </location>
</feature>
<feature type="domain" description="Peptidase S11 D-alanyl-D-alanine carboxypeptidase A N-terminal" evidence="9">
    <location>
        <begin position="57"/>
        <end position="173"/>
    </location>
</feature>
<keyword evidence="10" id="KW-0121">Carboxypeptidase</keyword>
<keyword evidence="2" id="KW-0732">Signal</keyword>
<feature type="non-terminal residue" evidence="10">
    <location>
        <position position="174"/>
    </location>
</feature>
<feature type="active site" evidence="7">
    <location>
        <position position="153"/>
    </location>
</feature>
<dbReference type="SUPFAM" id="SSF56601">
    <property type="entry name" value="beta-lactamase/transpeptidase-like"/>
    <property type="match status" value="1"/>
</dbReference>
<evidence type="ECO:0000256" key="4">
    <source>
        <dbReference type="ARBA" id="ARBA00022960"/>
    </source>
</evidence>
<evidence type="ECO:0000259" key="9">
    <source>
        <dbReference type="Pfam" id="PF00768"/>
    </source>
</evidence>
<organism evidence="10 11">
    <name type="scientific">Candidatus Woesebacteria bacterium GW2011_GWC2_45_9</name>
    <dbReference type="NCBI Taxonomy" id="1618589"/>
    <lineage>
        <taxon>Bacteria</taxon>
        <taxon>Candidatus Woeseibacteriota</taxon>
    </lineage>
</organism>
<keyword evidence="4" id="KW-0133">Cell shape</keyword>
<keyword evidence="6" id="KW-0961">Cell wall biogenesis/degradation</keyword>
<gene>
    <name evidence="10" type="ORF">UX25_C0003G0001</name>
</gene>
<sequence>MKLLLDDSRSLLFLNLLSFVFIASVALVLSTPKTNYNKETTNPPTAFAPLPVISKEATFPIISAQAALAIDMDSQVSLYEKRADSPFLPASTTKIVTALVAMEYYPLNLVVKVPEFSVEGPKVLSAVEGQKMGLIKGEKIEVEELLYGLLVYSANDAAEVLALNFPGGRELFIV</sequence>
<reference evidence="10 11" key="1">
    <citation type="journal article" date="2015" name="Nature">
        <title>rRNA introns, odd ribosomes, and small enigmatic genomes across a large radiation of phyla.</title>
        <authorList>
            <person name="Brown C.T."/>
            <person name="Hug L.A."/>
            <person name="Thomas B.C."/>
            <person name="Sharon I."/>
            <person name="Castelle C.J."/>
            <person name="Singh A."/>
            <person name="Wilkins M.J."/>
            <person name="Williams K.H."/>
            <person name="Banfield J.F."/>
        </authorList>
    </citation>
    <scope>NUCLEOTIDE SEQUENCE [LARGE SCALE GENOMIC DNA]</scope>
</reference>
<accession>A0A0G1R9V8</accession>
<keyword evidence="3" id="KW-0378">Hydrolase</keyword>
<dbReference type="Gene3D" id="3.40.710.10">
    <property type="entry name" value="DD-peptidase/beta-lactamase superfamily"/>
    <property type="match status" value="1"/>
</dbReference>
<dbReference type="STRING" id="1618589.UX25_C0003G0001"/>
<dbReference type="Pfam" id="PF00768">
    <property type="entry name" value="Peptidase_S11"/>
    <property type="match status" value="1"/>
</dbReference>
<comment type="caution">
    <text evidence="10">The sequence shown here is derived from an EMBL/GenBank/DDBJ whole genome shotgun (WGS) entry which is preliminary data.</text>
</comment>
<proteinExistence type="inferred from homology"/>
<evidence type="ECO:0000256" key="7">
    <source>
        <dbReference type="PIRSR" id="PIRSR618044-1"/>
    </source>
</evidence>
<dbReference type="GO" id="GO:0009252">
    <property type="term" value="P:peptidoglycan biosynthetic process"/>
    <property type="evidence" value="ECO:0007669"/>
    <property type="project" value="UniProtKB-KW"/>
</dbReference>
<dbReference type="AlphaFoldDB" id="A0A0G1R9V8"/>
<dbReference type="GO" id="GO:0009002">
    <property type="term" value="F:serine-type D-Ala-D-Ala carboxypeptidase activity"/>
    <property type="evidence" value="ECO:0007669"/>
    <property type="project" value="InterPro"/>
</dbReference>